<evidence type="ECO:0000313" key="2">
    <source>
        <dbReference type="Proteomes" id="UP000275078"/>
    </source>
</evidence>
<dbReference type="EMBL" id="ML119823">
    <property type="protein sequence ID" value="RPA73393.1"/>
    <property type="molecule type" value="Genomic_DNA"/>
</dbReference>
<protein>
    <submittedName>
        <fullName evidence="1">Uncharacterized protein</fullName>
    </submittedName>
</protein>
<gene>
    <name evidence="1" type="ORF">BJ508DRAFT_313873</name>
</gene>
<dbReference type="Proteomes" id="UP000275078">
    <property type="component" value="Unassembled WGS sequence"/>
</dbReference>
<reference evidence="1 2" key="1">
    <citation type="journal article" date="2018" name="Nat. Ecol. Evol.">
        <title>Pezizomycetes genomes reveal the molecular basis of ectomycorrhizal truffle lifestyle.</title>
        <authorList>
            <person name="Murat C."/>
            <person name="Payen T."/>
            <person name="Noel B."/>
            <person name="Kuo A."/>
            <person name="Morin E."/>
            <person name="Chen J."/>
            <person name="Kohler A."/>
            <person name="Krizsan K."/>
            <person name="Balestrini R."/>
            <person name="Da Silva C."/>
            <person name="Montanini B."/>
            <person name="Hainaut M."/>
            <person name="Levati E."/>
            <person name="Barry K.W."/>
            <person name="Belfiori B."/>
            <person name="Cichocki N."/>
            <person name="Clum A."/>
            <person name="Dockter R.B."/>
            <person name="Fauchery L."/>
            <person name="Guy J."/>
            <person name="Iotti M."/>
            <person name="Le Tacon F."/>
            <person name="Lindquist E.A."/>
            <person name="Lipzen A."/>
            <person name="Malagnac F."/>
            <person name="Mello A."/>
            <person name="Molinier V."/>
            <person name="Miyauchi S."/>
            <person name="Poulain J."/>
            <person name="Riccioni C."/>
            <person name="Rubini A."/>
            <person name="Sitrit Y."/>
            <person name="Splivallo R."/>
            <person name="Traeger S."/>
            <person name="Wang M."/>
            <person name="Zifcakova L."/>
            <person name="Wipf D."/>
            <person name="Zambonelli A."/>
            <person name="Paolocci F."/>
            <person name="Nowrousian M."/>
            <person name="Ottonello S."/>
            <person name="Baldrian P."/>
            <person name="Spatafora J.W."/>
            <person name="Henrissat B."/>
            <person name="Nagy L.G."/>
            <person name="Aury J.M."/>
            <person name="Wincker P."/>
            <person name="Grigoriev I.V."/>
            <person name="Bonfante P."/>
            <person name="Martin F.M."/>
        </authorList>
    </citation>
    <scope>NUCLEOTIDE SEQUENCE [LARGE SCALE GENOMIC DNA]</scope>
    <source>
        <strain evidence="1 2">RN42</strain>
    </source>
</reference>
<keyword evidence="2" id="KW-1185">Reference proteome</keyword>
<proteinExistence type="predicted"/>
<name>A0A3N4HH79_ASCIM</name>
<dbReference type="AlphaFoldDB" id="A0A3N4HH79"/>
<accession>A0A3N4HH79</accession>
<organism evidence="1 2">
    <name type="scientific">Ascobolus immersus RN42</name>
    <dbReference type="NCBI Taxonomy" id="1160509"/>
    <lineage>
        <taxon>Eukaryota</taxon>
        <taxon>Fungi</taxon>
        <taxon>Dikarya</taxon>
        <taxon>Ascomycota</taxon>
        <taxon>Pezizomycotina</taxon>
        <taxon>Pezizomycetes</taxon>
        <taxon>Pezizales</taxon>
        <taxon>Ascobolaceae</taxon>
        <taxon>Ascobolus</taxon>
    </lineage>
</organism>
<evidence type="ECO:0000313" key="1">
    <source>
        <dbReference type="EMBL" id="RPA73393.1"/>
    </source>
</evidence>
<sequence length="321" mass="37494">MALSQGSCKFGLHSEIVSEEDPGYPPSKQLDNNFPDEILMQQGWETFHLLQSIQSFDEESGDVHSRLHLRNVYYTFRVFPFDRFFNECQKVRVIVERANQRKRDPKACQQILNIVNHGYRWVEHELYTWDDDPVPAYSYNDSSTDKKNLHLEHVHFEPTSCFDSTSATSKEAAMHDFTYPKFPTSVSQRTVSKLEELRQKDSGHRQLPFLFPSQLQDSPAWVFCHRCNYFTLSAVYTAFGRLLLPTSFGIIGRRDVIHRCQNRNCRQVIAVRRRRSHAPLANEVDITMLDAYVRKKMIWKGFRFVQVLSDLQRPALGLAEL</sequence>